<evidence type="ECO:0000313" key="4">
    <source>
        <dbReference type="Proteomes" id="UP000095765"/>
    </source>
</evidence>
<evidence type="ECO:0000256" key="1">
    <source>
        <dbReference type="SAM" id="MobiDB-lite"/>
    </source>
</evidence>
<proteinExistence type="predicted"/>
<dbReference type="OrthoDB" id="5616024at2"/>
<sequence>MAKPKMEFDKDYIYNLIMPSVPPANASEAPAAAADMPASSPEAVPAPSAEEDEDNPISDLRSRLFSRKNNGVAIPAVKREYAVVNIMELLVSDRLDSAFSKFHCCQCDKCRKDAVAAALNLLQPEYVVAEADEIDALRREHSTKEVSAALVKAILQVRAHPRH</sequence>
<reference evidence="3 5" key="2">
    <citation type="submission" date="2018-08" db="EMBL/GenBank/DDBJ databases">
        <title>A genome reference for cultivated species of the human gut microbiota.</title>
        <authorList>
            <person name="Zou Y."/>
            <person name="Xue W."/>
            <person name="Luo G."/>
        </authorList>
    </citation>
    <scope>NUCLEOTIDE SEQUENCE [LARGE SCALE GENOMIC DNA]</scope>
    <source>
        <strain evidence="3 5">TF05-12AC</strain>
    </source>
</reference>
<dbReference type="RefSeq" id="WP_006874878.1">
    <property type="nucleotide sequence ID" value="NZ_CAJFJR010000026.1"/>
</dbReference>
<protein>
    <submittedName>
        <fullName evidence="2">Late competence development protein ComFB</fullName>
    </submittedName>
</protein>
<dbReference type="Proteomes" id="UP000095765">
    <property type="component" value="Unassembled WGS sequence"/>
</dbReference>
<evidence type="ECO:0000313" key="5">
    <source>
        <dbReference type="Proteomes" id="UP000260828"/>
    </source>
</evidence>
<dbReference type="Proteomes" id="UP000260828">
    <property type="component" value="Unassembled WGS sequence"/>
</dbReference>
<dbReference type="EMBL" id="CZBE01000006">
    <property type="protein sequence ID" value="CUP51112.1"/>
    <property type="molecule type" value="Genomic_DNA"/>
</dbReference>
<dbReference type="InterPro" id="IPR019657">
    <property type="entry name" value="ComFB"/>
</dbReference>
<reference evidence="2 4" key="1">
    <citation type="submission" date="2015-09" db="EMBL/GenBank/DDBJ databases">
        <authorList>
            <consortium name="Pathogen Informatics"/>
        </authorList>
    </citation>
    <scope>NUCLEOTIDE SEQUENCE [LARGE SCALE GENOMIC DNA]</scope>
    <source>
        <strain evidence="2 4">2789STDY5834939</strain>
    </source>
</reference>
<dbReference type="AlphaFoldDB" id="A0A174NQS2"/>
<dbReference type="Pfam" id="PF10719">
    <property type="entry name" value="ComFB"/>
    <property type="match status" value="1"/>
</dbReference>
<feature type="region of interest" description="Disordered" evidence="1">
    <location>
        <begin position="25"/>
        <end position="57"/>
    </location>
</feature>
<evidence type="ECO:0000313" key="2">
    <source>
        <dbReference type="EMBL" id="CUP51112.1"/>
    </source>
</evidence>
<name>A0A174NQS2_9FIRM</name>
<gene>
    <name evidence="3" type="ORF">DXC40_03970</name>
    <name evidence="2" type="ORF">ERS852551_01015</name>
</gene>
<evidence type="ECO:0000313" key="3">
    <source>
        <dbReference type="EMBL" id="RGE70216.1"/>
    </source>
</evidence>
<organism evidence="2 4">
    <name type="scientific">Anaerotruncus colihominis</name>
    <dbReference type="NCBI Taxonomy" id="169435"/>
    <lineage>
        <taxon>Bacteria</taxon>
        <taxon>Bacillati</taxon>
        <taxon>Bacillota</taxon>
        <taxon>Clostridia</taxon>
        <taxon>Eubacteriales</taxon>
        <taxon>Oscillospiraceae</taxon>
        <taxon>Anaerotruncus</taxon>
    </lineage>
</organism>
<feature type="compositionally biased region" description="Low complexity" evidence="1">
    <location>
        <begin position="25"/>
        <end position="48"/>
    </location>
</feature>
<accession>A0A174NQS2</accession>
<dbReference type="EMBL" id="QVME01000001">
    <property type="protein sequence ID" value="RGE70216.1"/>
    <property type="molecule type" value="Genomic_DNA"/>
</dbReference>